<evidence type="ECO:0000256" key="8">
    <source>
        <dbReference type="ARBA" id="ARBA00059074"/>
    </source>
</evidence>
<evidence type="ECO:0000256" key="10">
    <source>
        <dbReference type="SAM" id="Phobius"/>
    </source>
</evidence>
<keyword evidence="3 10" id="KW-0812">Transmembrane</keyword>
<evidence type="ECO:0000256" key="2">
    <source>
        <dbReference type="ARBA" id="ARBA00022448"/>
    </source>
</evidence>
<dbReference type="GO" id="GO:0016887">
    <property type="term" value="F:ATP hydrolysis activity"/>
    <property type="evidence" value="ECO:0007669"/>
    <property type="project" value="InterPro"/>
</dbReference>
<dbReference type="InterPro" id="IPR027417">
    <property type="entry name" value="P-loop_NTPase"/>
</dbReference>
<dbReference type="SUPFAM" id="SSF90123">
    <property type="entry name" value="ABC transporter transmembrane region"/>
    <property type="match status" value="2"/>
</dbReference>
<evidence type="ECO:0000256" key="7">
    <source>
        <dbReference type="ARBA" id="ARBA00023136"/>
    </source>
</evidence>
<keyword evidence="5" id="KW-0067">ATP-binding</keyword>
<feature type="transmembrane region" description="Helical" evidence="10">
    <location>
        <begin position="891"/>
        <end position="910"/>
    </location>
</feature>
<dbReference type="CDD" id="cd18580">
    <property type="entry name" value="ABC_6TM_ABCC_D2"/>
    <property type="match status" value="1"/>
</dbReference>
<dbReference type="Pfam" id="PF00664">
    <property type="entry name" value="ABC_membrane"/>
    <property type="match status" value="1"/>
</dbReference>
<dbReference type="InterPro" id="IPR003439">
    <property type="entry name" value="ABC_transporter-like_ATP-bd"/>
</dbReference>
<feature type="transmembrane region" description="Helical" evidence="10">
    <location>
        <begin position="1149"/>
        <end position="1171"/>
    </location>
</feature>
<feature type="transmembrane region" description="Helical" evidence="10">
    <location>
        <begin position="412"/>
        <end position="431"/>
    </location>
</feature>
<evidence type="ECO:0000256" key="5">
    <source>
        <dbReference type="ARBA" id="ARBA00022840"/>
    </source>
</evidence>
<evidence type="ECO:0000256" key="9">
    <source>
        <dbReference type="SAM" id="MobiDB-lite"/>
    </source>
</evidence>
<organism evidence="13 14">
    <name type="scientific">Diplogelasinospora grovesii</name>
    <dbReference type="NCBI Taxonomy" id="303347"/>
    <lineage>
        <taxon>Eukaryota</taxon>
        <taxon>Fungi</taxon>
        <taxon>Dikarya</taxon>
        <taxon>Ascomycota</taxon>
        <taxon>Pezizomycotina</taxon>
        <taxon>Sordariomycetes</taxon>
        <taxon>Sordariomycetidae</taxon>
        <taxon>Sordariales</taxon>
        <taxon>Diplogelasinosporaceae</taxon>
        <taxon>Diplogelasinospora</taxon>
    </lineage>
</organism>
<dbReference type="CDD" id="cd03250">
    <property type="entry name" value="ABCC_MRP_domain1"/>
    <property type="match status" value="1"/>
</dbReference>
<feature type="transmembrane region" description="Helical" evidence="10">
    <location>
        <begin position="492"/>
        <end position="516"/>
    </location>
</feature>
<dbReference type="GO" id="GO:0016020">
    <property type="term" value="C:membrane"/>
    <property type="evidence" value="ECO:0007669"/>
    <property type="project" value="UniProtKB-SubCell"/>
</dbReference>
<comment type="function">
    <text evidence="8">ABC-type transporter; part of the gene cluster that mediates the biosynthesis of the phomopsins, a group of hexapeptide mycotoxins which infects lupins and causes lupinosis disease in livestock.</text>
</comment>
<feature type="transmembrane region" description="Helical" evidence="10">
    <location>
        <begin position="62"/>
        <end position="86"/>
    </location>
</feature>
<feature type="domain" description="ABC transmembrane type-1" evidence="12">
    <location>
        <begin position="284"/>
        <end position="516"/>
    </location>
</feature>
<evidence type="ECO:0000313" key="14">
    <source>
        <dbReference type="Proteomes" id="UP001303473"/>
    </source>
</evidence>
<feature type="transmembrane region" description="Helical" evidence="10">
    <location>
        <begin position="98"/>
        <end position="118"/>
    </location>
</feature>
<gene>
    <name evidence="13" type="ORF">QBC46DRAFT_442787</name>
</gene>
<keyword evidence="6 10" id="KW-1133">Transmembrane helix</keyword>
<dbReference type="Proteomes" id="UP001303473">
    <property type="component" value="Unassembled WGS sequence"/>
</dbReference>
<dbReference type="InterPro" id="IPR036640">
    <property type="entry name" value="ABC1_TM_sf"/>
</dbReference>
<dbReference type="InterPro" id="IPR056227">
    <property type="entry name" value="TMD0_ABC"/>
</dbReference>
<feature type="transmembrane region" description="Helical" evidence="10">
    <location>
        <begin position="28"/>
        <end position="50"/>
    </location>
</feature>
<evidence type="ECO:0000256" key="1">
    <source>
        <dbReference type="ARBA" id="ARBA00004141"/>
    </source>
</evidence>
<feature type="transmembrane region" description="Helical" evidence="10">
    <location>
        <begin position="161"/>
        <end position="181"/>
    </location>
</feature>
<dbReference type="PROSITE" id="PS50893">
    <property type="entry name" value="ABC_TRANSPORTER_2"/>
    <property type="match status" value="2"/>
</dbReference>
<dbReference type="GO" id="GO:0140359">
    <property type="term" value="F:ABC-type transporter activity"/>
    <property type="evidence" value="ECO:0007669"/>
    <property type="project" value="InterPro"/>
</dbReference>
<feature type="domain" description="ABC transporter" evidence="11">
    <location>
        <begin position="595"/>
        <end position="821"/>
    </location>
</feature>
<keyword evidence="4" id="KW-0547">Nucleotide-binding</keyword>
<dbReference type="InterPro" id="IPR017871">
    <property type="entry name" value="ABC_transporter-like_CS"/>
</dbReference>
<dbReference type="InterPro" id="IPR044726">
    <property type="entry name" value="ABCC_6TM_D2"/>
</dbReference>
<dbReference type="Pfam" id="PF00005">
    <property type="entry name" value="ABC_tran"/>
    <property type="match status" value="2"/>
</dbReference>
<protein>
    <submittedName>
        <fullName evidence="13">ATP-dependent permease MDL1</fullName>
    </submittedName>
</protein>
<keyword evidence="2" id="KW-0813">Transport</keyword>
<feature type="transmembrane region" description="Helical" evidence="10">
    <location>
        <begin position="1035"/>
        <end position="1053"/>
    </location>
</feature>
<dbReference type="SMART" id="SM00382">
    <property type="entry name" value="AAA"/>
    <property type="match status" value="2"/>
</dbReference>
<dbReference type="Pfam" id="PF24357">
    <property type="entry name" value="TMD0_ABC"/>
    <property type="match status" value="1"/>
</dbReference>
<sequence length="1466" mass="159212">MSDCVDDVAFGFADSCPAADFPTEQYEWIFWLSVATAAVFIALAVPRVLYLFRCPAKTRAPAIFLATKLIVGAAFTGLRLGLLVVATRQTGSHSTTRLVASTAVYLVASCVLLALSALEHFKSTRPSTLVCIFLLLALIYDVTRCPSIWATYRRHGSDGGYATFAGLFTAATVVECIFLALESVRRNRWIAWEAADHSPEETSSVLSLGLYAWMNPLLWRGYHEPLTMQHLFVLDRAISVEALDARETRAAPSDGATDASTWHILLWLARPLGGAVLLPVLPRLCLLGFTFCQPFFLQRLLLFLSSGATDQATASGLIAVAVFTYSGIAFSTAIYWYYQERFQSLLRAFLISAVYRKTAHVPHVGDGDPAAVTLMGADVERIYTGLRLVHEVWASAAQVALAAWFLQRQLGLAFLAPLVLVLLGFGISIVLSRRAVPYQSAWMARVQKRTSFTSTVLARIKDLRVSGMIRSAATLVQLEREDEIRVGERSRVVTAISASLSQLPMAVAPALAFAFGPHVLDETRAYTALSFLALLTAPLMVVLQSLPIISACIACLRRIKAFLVKEERRDGRQFELAANVNSRPEKVVAGNEAFIVVRNGTFGWTAENPVLKNLSFCLHKSTITFVVGPVASGKSTLCRALLGEVPHVQGSVALCSDRLGYCDQVPFLFNASIMDNIIGFSPFNAVRYDEVIQATMLAEDLDSLPAGDSTVIGTKGISLSGGQRQRVSLARALYHDADILVLDDIFSGLDGSTQHLVCQSVFGPEGLLRKRGTTGIICTHSTHFLSVADHVIELSSDGIIREAFDQRPAEIEQDEQRAQRAQRVGLAHAPASPPKSNKPDIGTSELDIQGAKASTKTQFPNPSAKPQAAPAPTPPVDFDVYRHWLSTIGPLPLAVFLILVIGNGFFANYPNIWVKLWSADSVLPTPEHTFAYWIGIYALLGAGTVLCVFPAGLIMLRTAVRLAGTDLHHAAVDTVMHSSLRFLGTTDVGKVLNLFSQDMNIMDTQLPRMVNNLSFCLANAIGQAVVIAASSAWLAISYPFFIAMLWFVQRIYLPSSKRLRILDLEAKTPLYTNFLDTLSGLPTIRAFNWFPHQLARNNTLLDDSQRPSYLLAMAQQWLMLTMNVLVLIVAVILVALATQVGSNAGNVGAGLVTLITLGSTLTTIVVAYTGLETSLGAISRLKTFGEETEPEDRKRPGDNVDIIPGKEWPMGGRVQMRRVEASYDGTDKVLKRLTLTIEAGEKVAICGRTGSGKSTILALLVRLIDPLPSSPANDSLILIDDTPLSTVDRTALRERVISASQDAVFLPDGTSFRTNLDPWAAATDSECTTALADLGLAAVLDAKGGLNANLDSADLSAGQKQLFSLARAVLRRRVKLRETGTDGGLLLLDEITSNADVEVEARVKSLLEGEFAAWTVVTVTHRREMAVGCDRVIVMDAGRVVEDGRPAELLEKAGGRFRALWVGGQS</sequence>
<keyword evidence="14" id="KW-1185">Reference proteome</keyword>
<feature type="domain" description="ABC transporter" evidence="11">
    <location>
        <begin position="1214"/>
        <end position="1462"/>
    </location>
</feature>
<dbReference type="PANTHER" id="PTHR24223:SF345">
    <property type="entry name" value="ABC MULTIDRUG TRANSPORTER (EUROFUNG)"/>
    <property type="match status" value="1"/>
</dbReference>
<feature type="region of interest" description="Disordered" evidence="9">
    <location>
        <begin position="810"/>
        <end position="872"/>
    </location>
</feature>
<dbReference type="Gene3D" id="3.40.50.300">
    <property type="entry name" value="P-loop containing nucleotide triphosphate hydrolases"/>
    <property type="match status" value="2"/>
</dbReference>
<evidence type="ECO:0000259" key="12">
    <source>
        <dbReference type="PROSITE" id="PS50929"/>
    </source>
</evidence>
<feature type="domain" description="ABC transmembrane type-1" evidence="12">
    <location>
        <begin position="894"/>
        <end position="1173"/>
    </location>
</feature>
<accession>A0AAN6N4L5</accession>
<dbReference type="PANTHER" id="PTHR24223">
    <property type="entry name" value="ATP-BINDING CASSETTE SUB-FAMILY C"/>
    <property type="match status" value="1"/>
</dbReference>
<keyword evidence="7 10" id="KW-0472">Membrane</keyword>
<dbReference type="InterPro" id="IPR050173">
    <property type="entry name" value="ABC_transporter_C-like"/>
</dbReference>
<dbReference type="SUPFAM" id="SSF52540">
    <property type="entry name" value="P-loop containing nucleoside triphosphate hydrolases"/>
    <property type="match status" value="2"/>
</dbReference>
<evidence type="ECO:0000259" key="11">
    <source>
        <dbReference type="PROSITE" id="PS50893"/>
    </source>
</evidence>
<evidence type="ECO:0000256" key="6">
    <source>
        <dbReference type="ARBA" id="ARBA00022989"/>
    </source>
</evidence>
<dbReference type="PROSITE" id="PS00211">
    <property type="entry name" value="ABC_TRANSPORTER_1"/>
    <property type="match status" value="2"/>
</dbReference>
<dbReference type="InterPro" id="IPR003593">
    <property type="entry name" value="AAA+_ATPase"/>
</dbReference>
<evidence type="ECO:0000313" key="13">
    <source>
        <dbReference type="EMBL" id="KAK3937688.1"/>
    </source>
</evidence>
<name>A0AAN6N4L5_9PEZI</name>
<dbReference type="Gene3D" id="1.20.1560.10">
    <property type="entry name" value="ABC transporter type 1, transmembrane domain"/>
    <property type="match status" value="2"/>
</dbReference>
<feature type="transmembrane region" description="Helical" evidence="10">
    <location>
        <begin position="930"/>
        <end position="956"/>
    </location>
</feature>
<proteinExistence type="predicted"/>
<feature type="transmembrane region" description="Helical" evidence="10">
    <location>
        <begin position="130"/>
        <end position="149"/>
    </location>
</feature>
<comment type="caution">
    <text evidence="13">The sequence shown here is derived from an EMBL/GenBank/DDBJ whole genome shotgun (WGS) entry which is preliminary data.</text>
</comment>
<feature type="transmembrane region" description="Helical" evidence="10">
    <location>
        <begin position="1117"/>
        <end position="1137"/>
    </location>
</feature>
<dbReference type="FunFam" id="1.20.1560.10:FF:000055">
    <property type="entry name" value="ABC multidrug transporter (Eurofung)"/>
    <property type="match status" value="1"/>
</dbReference>
<dbReference type="FunFam" id="1.20.1560.10:FF:000066">
    <property type="entry name" value="ABC multidrug transporter (Eurofung)"/>
    <property type="match status" value="1"/>
</dbReference>
<dbReference type="EMBL" id="MU853847">
    <property type="protein sequence ID" value="KAK3937688.1"/>
    <property type="molecule type" value="Genomic_DNA"/>
</dbReference>
<dbReference type="GO" id="GO:0005524">
    <property type="term" value="F:ATP binding"/>
    <property type="evidence" value="ECO:0007669"/>
    <property type="project" value="UniProtKB-KW"/>
</dbReference>
<comment type="subcellular location">
    <subcellularLocation>
        <location evidence="1">Membrane</location>
        <topology evidence="1">Multi-pass membrane protein</topology>
    </subcellularLocation>
</comment>
<dbReference type="PROSITE" id="PS50929">
    <property type="entry name" value="ABC_TM1F"/>
    <property type="match status" value="2"/>
</dbReference>
<evidence type="ECO:0000256" key="3">
    <source>
        <dbReference type="ARBA" id="ARBA00022692"/>
    </source>
</evidence>
<feature type="transmembrane region" description="Helical" evidence="10">
    <location>
        <begin position="316"/>
        <end position="338"/>
    </location>
</feature>
<reference evidence="14" key="1">
    <citation type="journal article" date="2023" name="Mol. Phylogenet. Evol.">
        <title>Genome-scale phylogeny and comparative genomics of the fungal order Sordariales.</title>
        <authorList>
            <person name="Hensen N."/>
            <person name="Bonometti L."/>
            <person name="Westerberg I."/>
            <person name="Brannstrom I.O."/>
            <person name="Guillou S."/>
            <person name="Cros-Aarteil S."/>
            <person name="Calhoun S."/>
            <person name="Haridas S."/>
            <person name="Kuo A."/>
            <person name="Mondo S."/>
            <person name="Pangilinan J."/>
            <person name="Riley R."/>
            <person name="LaButti K."/>
            <person name="Andreopoulos B."/>
            <person name="Lipzen A."/>
            <person name="Chen C."/>
            <person name="Yan M."/>
            <person name="Daum C."/>
            <person name="Ng V."/>
            <person name="Clum A."/>
            <person name="Steindorff A."/>
            <person name="Ohm R.A."/>
            <person name="Martin F."/>
            <person name="Silar P."/>
            <person name="Natvig D.O."/>
            <person name="Lalanne C."/>
            <person name="Gautier V."/>
            <person name="Ament-Velasquez S.L."/>
            <person name="Kruys A."/>
            <person name="Hutchinson M.I."/>
            <person name="Powell A.J."/>
            <person name="Barry K."/>
            <person name="Miller A.N."/>
            <person name="Grigoriev I.V."/>
            <person name="Debuchy R."/>
            <person name="Gladieux P."/>
            <person name="Hiltunen Thoren M."/>
            <person name="Johannesson H."/>
        </authorList>
    </citation>
    <scope>NUCLEOTIDE SEQUENCE [LARGE SCALE GENOMIC DNA]</scope>
    <source>
        <strain evidence="14">CBS 340.73</strain>
    </source>
</reference>
<feature type="transmembrane region" description="Helical" evidence="10">
    <location>
        <begin position="528"/>
        <end position="556"/>
    </location>
</feature>
<dbReference type="InterPro" id="IPR011527">
    <property type="entry name" value="ABC1_TM_dom"/>
</dbReference>
<evidence type="ECO:0000256" key="4">
    <source>
        <dbReference type="ARBA" id="ARBA00022741"/>
    </source>
</evidence>